<keyword evidence="1" id="KW-0812">Transmembrane</keyword>
<accession>A0A286P9V0</accession>
<proteinExistence type="predicted"/>
<dbReference type="AlphaFoldDB" id="A0A286P9V0"/>
<evidence type="ECO:0000256" key="1">
    <source>
        <dbReference type="SAM" id="Phobius"/>
    </source>
</evidence>
<protein>
    <submittedName>
        <fullName evidence="2">Uncharacterized protein</fullName>
    </submittedName>
</protein>
<keyword evidence="1" id="KW-0472">Membrane</keyword>
<evidence type="ECO:0000313" key="2">
    <source>
        <dbReference type="EMBL" id="BBA49211.1"/>
    </source>
</evidence>
<reference evidence="2" key="1">
    <citation type="journal article" date="2017" name="Nat. Commun.">
        <title>Complete fusion of a transposon and herpesvirus created the Teratorn mobile element in medaka fish.</title>
        <authorList>
            <person name="Inoue Y."/>
            <person name="Saga T."/>
            <person name="Aikawa T."/>
            <person name="Kumagai M."/>
            <person name="Shimada A."/>
            <person name="Kawaguchi Y."/>
            <person name="Naruse K."/>
            <person name="Morishita S."/>
            <person name="Koga A."/>
            <person name="Takeda H."/>
        </authorList>
    </citation>
    <scope>NUCLEOTIDE SEQUENCE</scope>
</reference>
<feature type="transmembrane region" description="Helical" evidence="1">
    <location>
        <begin position="7"/>
        <end position="26"/>
    </location>
</feature>
<organism evidence="2">
    <name type="scientific">Oryzias latipes</name>
    <name type="common">Japanese rice fish</name>
    <name type="synonym">Japanese killifish</name>
    <dbReference type="NCBI Taxonomy" id="8090"/>
    <lineage>
        <taxon>Eukaryota</taxon>
        <taxon>Metazoa</taxon>
        <taxon>Chordata</taxon>
        <taxon>Craniata</taxon>
        <taxon>Vertebrata</taxon>
        <taxon>Euteleostomi</taxon>
        <taxon>Actinopterygii</taxon>
        <taxon>Neopterygii</taxon>
        <taxon>Teleostei</taxon>
        <taxon>Neoteleostei</taxon>
        <taxon>Acanthomorphata</taxon>
        <taxon>Ovalentaria</taxon>
        <taxon>Atherinomorphae</taxon>
        <taxon>Beloniformes</taxon>
        <taxon>Adrianichthyidae</taxon>
        <taxon>Oryziinae</taxon>
        <taxon>Oryzias</taxon>
    </lineage>
</organism>
<name>A0A286P9V0_ORYLA</name>
<gene>
    <name evidence="2" type="primary">ORF51</name>
</gene>
<sequence>MGLCAIGARFGLSFFIFCSLIIRNPLERGFQWIVGYETLLAVAAVTSVASCVCTKFACLIETHRRMQHLALSNTSKGETVAVYREKKLSTVSPQDDDAARYGKRAFGQLQDTPFHPRDRYDAPNSFWCALTTVALAYNTAHIALTDASDPEPLACGAPALALYWCVTRSAQLALS</sequence>
<feature type="transmembrane region" description="Helical" evidence="1">
    <location>
        <begin position="38"/>
        <end position="60"/>
    </location>
</feature>
<dbReference type="EMBL" id="LC199500">
    <property type="protein sequence ID" value="BBA49211.1"/>
    <property type="molecule type" value="Genomic_DNA"/>
</dbReference>
<keyword evidence="1" id="KW-1133">Transmembrane helix</keyword>